<dbReference type="InterPro" id="IPR039425">
    <property type="entry name" value="RNA_pol_sigma-70-like"/>
</dbReference>
<evidence type="ECO:0000256" key="4">
    <source>
        <dbReference type="ARBA" id="ARBA00023125"/>
    </source>
</evidence>
<dbReference type="RefSeq" id="WP_377172929.1">
    <property type="nucleotide sequence ID" value="NZ_JBHTJC010000006.1"/>
</dbReference>
<keyword evidence="2" id="KW-0805">Transcription regulation</keyword>
<dbReference type="InterPro" id="IPR013325">
    <property type="entry name" value="RNA_pol_sigma_r2"/>
</dbReference>
<evidence type="ECO:0000259" key="7">
    <source>
        <dbReference type="Pfam" id="PF08281"/>
    </source>
</evidence>
<protein>
    <submittedName>
        <fullName evidence="8">Sigma-70 family RNA polymerase sigma factor</fullName>
    </submittedName>
</protein>
<feature type="domain" description="RNA polymerase sigma-70 region 2" evidence="6">
    <location>
        <begin position="26"/>
        <end position="94"/>
    </location>
</feature>
<dbReference type="EMBL" id="JBIHMM010000005">
    <property type="protein sequence ID" value="MFH0255195.1"/>
    <property type="molecule type" value="Genomic_DNA"/>
</dbReference>
<dbReference type="Proteomes" id="UP001607157">
    <property type="component" value="Unassembled WGS sequence"/>
</dbReference>
<evidence type="ECO:0000256" key="5">
    <source>
        <dbReference type="ARBA" id="ARBA00023163"/>
    </source>
</evidence>
<dbReference type="SUPFAM" id="SSF88946">
    <property type="entry name" value="Sigma2 domain of RNA polymerase sigma factors"/>
    <property type="match status" value="1"/>
</dbReference>
<evidence type="ECO:0000256" key="3">
    <source>
        <dbReference type="ARBA" id="ARBA00023082"/>
    </source>
</evidence>
<dbReference type="PANTHER" id="PTHR43133">
    <property type="entry name" value="RNA POLYMERASE ECF-TYPE SIGMA FACTO"/>
    <property type="match status" value="1"/>
</dbReference>
<dbReference type="InterPro" id="IPR013324">
    <property type="entry name" value="RNA_pol_sigma_r3/r4-like"/>
</dbReference>
<name>A0ABW7IB85_9RHOB</name>
<accession>A0ABW7IB85</accession>
<keyword evidence="9" id="KW-1185">Reference proteome</keyword>
<dbReference type="Gene3D" id="1.10.1740.10">
    <property type="match status" value="1"/>
</dbReference>
<dbReference type="Gene3D" id="1.10.10.10">
    <property type="entry name" value="Winged helix-like DNA-binding domain superfamily/Winged helix DNA-binding domain"/>
    <property type="match status" value="1"/>
</dbReference>
<dbReference type="InterPro" id="IPR013249">
    <property type="entry name" value="RNA_pol_sigma70_r4_t2"/>
</dbReference>
<keyword evidence="4" id="KW-0238">DNA-binding</keyword>
<dbReference type="Pfam" id="PF08281">
    <property type="entry name" value="Sigma70_r4_2"/>
    <property type="match status" value="1"/>
</dbReference>
<dbReference type="Pfam" id="PF04542">
    <property type="entry name" value="Sigma70_r2"/>
    <property type="match status" value="1"/>
</dbReference>
<evidence type="ECO:0000313" key="8">
    <source>
        <dbReference type="EMBL" id="MFH0255195.1"/>
    </source>
</evidence>
<dbReference type="InterPro" id="IPR036388">
    <property type="entry name" value="WH-like_DNA-bd_sf"/>
</dbReference>
<gene>
    <name evidence="8" type="ORF">ACGRVM_14915</name>
</gene>
<evidence type="ECO:0000259" key="6">
    <source>
        <dbReference type="Pfam" id="PF04542"/>
    </source>
</evidence>
<keyword evidence="5" id="KW-0804">Transcription</keyword>
<feature type="domain" description="RNA polymerase sigma factor 70 region 4 type 2" evidence="7">
    <location>
        <begin position="122"/>
        <end position="174"/>
    </location>
</feature>
<comment type="similarity">
    <text evidence="1">Belongs to the sigma-70 factor family. ECF subfamily.</text>
</comment>
<evidence type="ECO:0000256" key="2">
    <source>
        <dbReference type="ARBA" id="ARBA00023015"/>
    </source>
</evidence>
<dbReference type="PANTHER" id="PTHR43133:SF8">
    <property type="entry name" value="RNA POLYMERASE SIGMA FACTOR HI_1459-RELATED"/>
    <property type="match status" value="1"/>
</dbReference>
<reference evidence="8 9" key="1">
    <citation type="submission" date="2024-10" db="EMBL/GenBank/DDBJ databases">
        <authorList>
            <person name="Yang X.-N."/>
        </authorList>
    </citation>
    <scope>NUCLEOTIDE SEQUENCE [LARGE SCALE GENOMIC DNA]</scope>
    <source>
        <strain evidence="8 9">CAU 1059</strain>
    </source>
</reference>
<sequence>MSASTLSDEALLAAYAAGDAAAAAPLAERHAPRVLAVALRMLNDVQDAEDVTQEALLRLWRIAPEWEAGRAQVSTWLYRVAANLCTDRLRRRARLSPLEGAAEPADPAPGADARIEARERQDALGAALMDLPERQRLAVVLRHIEELPNPEIAATMGVSVKAVESLTARGRAALGRALGHRKEELGYDR</sequence>
<dbReference type="SUPFAM" id="SSF88659">
    <property type="entry name" value="Sigma3 and sigma4 domains of RNA polymerase sigma factors"/>
    <property type="match status" value="1"/>
</dbReference>
<dbReference type="CDD" id="cd06171">
    <property type="entry name" value="Sigma70_r4"/>
    <property type="match status" value="1"/>
</dbReference>
<organism evidence="8 9">
    <name type="scientific">Roseovarius aquimarinus</name>
    <dbReference type="NCBI Taxonomy" id="1229156"/>
    <lineage>
        <taxon>Bacteria</taxon>
        <taxon>Pseudomonadati</taxon>
        <taxon>Pseudomonadota</taxon>
        <taxon>Alphaproteobacteria</taxon>
        <taxon>Rhodobacterales</taxon>
        <taxon>Roseobacteraceae</taxon>
        <taxon>Roseovarius</taxon>
    </lineage>
</organism>
<comment type="caution">
    <text evidence="8">The sequence shown here is derived from an EMBL/GenBank/DDBJ whole genome shotgun (WGS) entry which is preliminary data.</text>
</comment>
<proteinExistence type="inferred from homology"/>
<keyword evidence="3" id="KW-0731">Sigma factor</keyword>
<evidence type="ECO:0000256" key="1">
    <source>
        <dbReference type="ARBA" id="ARBA00010641"/>
    </source>
</evidence>
<dbReference type="NCBIfam" id="TIGR02937">
    <property type="entry name" value="sigma70-ECF"/>
    <property type="match status" value="1"/>
</dbReference>
<dbReference type="InterPro" id="IPR014284">
    <property type="entry name" value="RNA_pol_sigma-70_dom"/>
</dbReference>
<evidence type="ECO:0000313" key="9">
    <source>
        <dbReference type="Proteomes" id="UP001607157"/>
    </source>
</evidence>
<dbReference type="InterPro" id="IPR007627">
    <property type="entry name" value="RNA_pol_sigma70_r2"/>
</dbReference>